<reference evidence="3 4" key="1">
    <citation type="submission" date="2020-05" db="EMBL/GenBank/DDBJ databases">
        <title>Complete genome sequencing of Campylobacter and Arcobacter type strains.</title>
        <authorList>
            <person name="Miller W.G."/>
            <person name="Yee E."/>
        </authorList>
    </citation>
    <scope>NUCLEOTIDE SEQUENCE [LARGE SCALE GENOMIC DNA]</scope>
    <source>
        <strain evidence="3 4">LMG 26156</strain>
    </source>
</reference>
<feature type="region of interest" description="Disordered" evidence="1">
    <location>
        <begin position="236"/>
        <end position="268"/>
    </location>
</feature>
<name>A0AAE7B9H6_9BACT</name>
<evidence type="ECO:0000313" key="3">
    <source>
        <dbReference type="EMBL" id="QKF66192.1"/>
    </source>
</evidence>
<keyword evidence="4" id="KW-1185">Reference proteome</keyword>
<proteinExistence type="predicted"/>
<dbReference type="EC" id="1.8.1.2" evidence="3"/>
<keyword evidence="2" id="KW-1133">Transmembrane helix</keyword>
<keyword evidence="2" id="KW-0472">Membrane</keyword>
<feature type="compositionally biased region" description="Basic and acidic residues" evidence="1">
    <location>
        <begin position="256"/>
        <end position="268"/>
    </location>
</feature>
<evidence type="ECO:0000256" key="2">
    <source>
        <dbReference type="SAM" id="Phobius"/>
    </source>
</evidence>
<keyword evidence="2" id="KW-0812">Transmembrane</keyword>
<dbReference type="EMBL" id="CP053840">
    <property type="protein sequence ID" value="QKF66192.1"/>
    <property type="molecule type" value="Genomic_DNA"/>
</dbReference>
<feature type="transmembrane region" description="Helical" evidence="2">
    <location>
        <begin position="12"/>
        <end position="33"/>
    </location>
</feature>
<dbReference type="GO" id="GO:0004783">
    <property type="term" value="F:sulfite reductase (NADPH) activity"/>
    <property type="evidence" value="ECO:0007669"/>
    <property type="project" value="UniProtKB-EC"/>
</dbReference>
<dbReference type="PANTHER" id="PTHR34219:SF3">
    <property type="entry name" value="BLL7967 PROTEIN"/>
    <property type="match status" value="1"/>
</dbReference>
<gene>
    <name evidence="3" type="primary">cysJ</name>
    <name evidence="3" type="ORF">AVENP_0618</name>
</gene>
<organism evidence="3 4">
    <name type="scientific">Arcobacter venerupis</name>
    <dbReference type="NCBI Taxonomy" id="1054033"/>
    <lineage>
        <taxon>Bacteria</taxon>
        <taxon>Pseudomonadati</taxon>
        <taxon>Campylobacterota</taxon>
        <taxon>Epsilonproteobacteria</taxon>
        <taxon>Campylobacterales</taxon>
        <taxon>Arcobacteraceae</taxon>
        <taxon>Arcobacter</taxon>
    </lineage>
</organism>
<dbReference type="PANTHER" id="PTHR34219">
    <property type="entry name" value="IRON-REGULATED INNER MEMBRANE PROTEIN-RELATED"/>
    <property type="match status" value="1"/>
</dbReference>
<feature type="transmembrane region" description="Helical" evidence="2">
    <location>
        <begin position="369"/>
        <end position="394"/>
    </location>
</feature>
<feature type="transmembrane region" description="Helical" evidence="2">
    <location>
        <begin position="146"/>
        <end position="166"/>
    </location>
</feature>
<accession>A0AAE7B9H6</accession>
<dbReference type="Proteomes" id="UP000503482">
    <property type="component" value="Chromosome"/>
</dbReference>
<dbReference type="InterPro" id="IPR005625">
    <property type="entry name" value="PepSY-ass_TM"/>
</dbReference>
<sequence>MHKKIWFKIHWILGITAGIILLVVGISGATLSFEKEIIKFINKDTFVVSVPSEAKLSTKELLEKFQTNFPKAKINSISFSSDATASTTINIAGEGKDARRGITYYVNPYTAEVLPQIKGKDFFAFMLQLHRWLAFEGTMREVGKQIVAISTIALVILALSGIVVYWGRIKHSFFKSFTFKFKHKGRAFLSTMHSAVGMWVLPFYLLAALTGLFWSYDWYNAALYKIAGVEKPQRNMPAQMKNPQQGDNSQGQRAPRNKDNQRVDGEKVEQIPTSQNIATFDDYQKAVDLFNTTIQMNYYTASVKFPPKGTVYSFSYLIDKSDYFREVNTLELDINSNEVIKHDKFEDKPLNEQLMRSILPLHTGEYFGLIGQIGMFLASALMALFTITGFMLYINRHKKKRNNLNH</sequence>
<dbReference type="RefSeq" id="WP_128357657.1">
    <property type="nucleotide sequence ID" value="NZ_CP053840.1"/>
</dbReference>
<evidence type="ECO:0000313" key="4">
    <source>
        <dbReference type="Proteomes" id="UP000503482"/>
    </source>
</evidence>
<feature type="transmembrane region" description="Helical" evidence="2">
    <location>
        <begin position="187"/>
        <end position="214"/>
    </location>
</feature>
<dbReference type="AlphaFoldDB" id="A0AAE7B9H6"/>
<evidence type="ECO:0000256" key="1">
    <source>
        <dbReference type="SAM" id="MobiDB-lite"/>
    </source>
</evidence>
<protein>
    <submittedName>
        <fullName evidence="3">Sulfite reductase, flavoprotein component</fullName>
        <ecNumber evidence="3">1.8.1.2</ecNumber>
    </submittedName>
</protein>
<dbReference type="KEGG" id="avp:AVENP_0618"/>
<feature type="compositionally biased region" description="Polar residues" evidence="1">
    <location>
        <begin position="241"/>
        <end position="252"/>
    </location>
</feature>
<keyword evidence="3" id="KW-0560">Oxidoreductase</keyword>
<dbReference type="Pfam" id="PF03929">
    <property type="entry name" value="PepSY_TM"/>
    <property type="match status" value="1"/>
</dbReference>